<dbReference type="OrthoDB" id="9811177at2"/>
<reference evidence="2 3" key="1">
    <citation type="submission" date="2019-06" db="EMBL/GenBank/DDBJ databases">
        <title>Quisquiliibacterium sp. nov., isolated from a maize field.</title>
        <authorList>
            <person name="Lin S.-Y."/>
            <person name="Tsai C.-F."/>
            <person name="Young C.-C."/>
        </authorList>
    </citation>
    <scope>NUCLEOTIDE SEQUENCE [LARGE SCALE GENOMIC DNA]</scope>
    <source>
        <strain evidence="2 3">CC-CFT501</strain>
    </source>
</reference>
<feature type="domain" description="SprT-like" evidence="1">
    <location>
        <begin position="25"/>
        <end position="167"/>
    </location>
</feature>
<comment type="caution">
    <text evidence="2">The sequence shown here is derived from an EMBL/GenBank/DDBJ whole genome shotgun (WGS) entry which is preliminary data.</text>
</comment>
<proteinExistence type="predicted"/>
<sequence length="176" mass="19984">MNPLERNPKVPRQNRRSEGKWPQVERFAAVWSLPTLAQTVSVRYSARLSRSWGRTNLDRHTISLAPELKNNAELLDAVLCHELAHIAAYILVGHSERPHGPTWQRLVADAGHRSAARLADDTIAPSSRHAESRRYLHRCPICDFSRRARKPMPSWRCSDCVVSGLDGVLIIEENRP</sequence>
<keyword evidence="3" id="KW-1185">Reference proteome</keyword>
<keyword evidence="2" id="KW-0482">Metalloprotease</keyword>
<dbReference type="EMBL" id="VDUY01000005">
    <property type="protein sequence ID" value="TXL64882.1"/>
    <property type="molecule type" value="Genomic_DNA"/>
</dbReference>
<protein>
    <submittedName>
        <fullName evidence="2">SprT family zinc-dependent metalloprotease</fullName>
    </submittedName>
</protein>
<dbReference type="AlphaFoldDB" id="A0A5C8NUU2"/>
<name>A0A5C8NUU2_9BURK</name>
<organism evidence="2 3">
    <name type="scientific">Zeimonas arvi</name>
    <dbReference type="NCBI Taxonomy" id="2498847"/>
    <lineage>
        <taxon>Bacteria</taxon>
        <taxon>Pseudomonadati</taxon>
        <taxon>Pseudomonadota</taxon>
        <taxon>Betaproteobacteria</taxon>
        <taxon>Burkholderiales</taxon>
        <taxon>Burkholderiaceae</taxon>
        <taxon>Zeimonas</taxon>
    </lineage>
</organism>
<dbReference type="Proteomes" id="UP000321548">
    <property type="component" value="Unassembled WGS sequence"/>
</dbReference>
<evidence type="ECO:0000313" key="3">
    <source>
        <dbReference type="Proteomes" id="UP000321548"/>
    </source>
</evidence>
<keyword evidence="2" id="KW-0645">Protease</keyword>
<dbReference type="GO" id="GO:0006950">
    <property type="term" value="P:response to stress"/>
    <property type="evidence" value="ECO:0007669"/>
    <property type="project" value="UniProtKB-ARBA"/>
</dbReference>
<dbReference type="GO" id="GO:0008237">
    <property type="term" value="F:metallopeptidase activity"/>
    <property type="evidence" value="ECO:0007669"/>
    <property type="project" value="UniProtKB-KW"/>
</dbReference>
<evidence type="ECO:0000313" key="2">
    <source>
        <dbReference type="EMBL" id="TXL64882.1"/>
    </source>
</evidence>
<dbReference type="Pfam" id="PF10263">
    <property type="entry name" value="SprT-like"/>
    <property type="match status" value="1"/>
</dbReference>
<dbReference type="Gene3D" id="3.30.2010.10">
    <property type="entry name" value="Metalloproteases ('zincins'), catalytic domain"/>
    <property type="match status" value="1"/>
</dbReference>
<dbReference type="SMART" id="SM00731">
    <property type="entry name" value="SprT"/>
    <property type="match status" value="1"/>
</dbReference>
<gene>
    <name evidence="2" type="ORF">FHP08_14250</name>
</gene>
<keyword evidence="2" id="KW-0378">Hydrolase</keyword>
<dbReference type="InterPro" id="IPR006640">
    <property type="entry name" value="SprT-like_domain"/>
</dbReference>
<dbReference type="GO" id="GO:0006508">
    <property type="term" value="P:proteolysis"/>
    <property type="evidence" value="ECO:0007669"/>
    <property type="project" value="UniProtKB-KW"/>
</dbReference>
<accession>A0A5C8NUU2</accession>
<evidence type="ECO:0000259" key="1">
    <source>
        <dbReference type="SMART" id="SM00731"/>
    </source>
</evidence>